<evidence type="ECO:0000313" key="1">
    <source>
        <dbReference type="EMBL" id="KNZ61064.1"/>
    </source>
</evidence>
<proteinExistence type="predicted"/>
<sequence>MAQQLFPRALIQEAQPGELNSSSGVCQQWFGGGLGCTYSEGCVGGCSCEVKKTRLKKLRNKTEALPYGFSYHRRDPHGSLLAGVSSLVTSTADTTSGRDCSAFTNIPHAFTKRSFNPKLVDPIAQHTPFNPGSGPRGFSGTVLKAEPRASQASTLPDRIMRVDEHSIHRLQHGTFPLEEKELHAGPSNVKILTQIIHRLTLKTKISASQGRASEEEAGFLTRLLEFMVHSFGEEEDTSRCDQLSDVLHSLDRDFLREVQKALDINNPQRTSRTPESLKEAIANSIATVRPEFRLPDGKRDAEALYDIIDKISPGIWRFSLPTKDGRFDLNLLKSNPIAHMSWVLEGLDPKGMMLYAEAFQIPERPTPLRELMHRQMILEQSYMTEPRQKFAGPSWFVQRVGWDAFQNNMLYYELRMDYSKRMRYSLKKVRKSSAPLGRVSKDDSGTKELNSLLKEMGLPVVAEGNDLSSDIIAWLSSFLTWLKDNKVHITQGPRWEAST</sequence>
<evidence type="ECO:0000313" key="2">
    <source>
        <dbReference type="Proteomes" id="UP000037035"/>
    </source>
</evidence>
<dbReference type="OrthoDB" id="2497736at2759"/>
<name>A0A0L6VK31_9BASI</name>
<dbReference type="VEuPathDB" id="FungiDB:VP01_1458g7"/>
<gene>
    <name evidence="1" type="ORF">VP01_1458g7</name>
</gene>
<organism evidence="1 2">
    <name type="scientific">Puccinia sorghi</name>
    <dbReference type="NCBI Taxonomy" id="27349"/>
    <lineage>
        <taxon>Eukaryota</taxon>
        <taxon>Fungi</taxon>
        <taxon>Dikarya</taxon>
        <taxon>Basidiomycota</taxon>
        <taxon>Pucciniomycotina</taxon>
        <taxon>Pucciniomycetes</taxon>
        <taxon>Pucciniales</taxon>
        <taxon>Pucciniaceae</taxon>
        <taxon>Puccinia</taxon>
    </lineage>
</organism>
<comment type="caution">
    <text evidence="1">The sequence shown here is derived from an EMBL/GenBank/DDBJ whole genome shotgun (WGS) entry which is preliminary data.</text>
</comment>
<reference evidence="1 2" key="1">
    <citation type="submission" date="2015-08" db="EMBL/GenBank/DDBJ databases">
        <title>Next Generation Sequencing and Analysis of the Genome of Puccinia sorghi L Schw, the Causal Agent of Maize Common Rust.</title>
        <authorList>
            <person name="Rochi L."/>
            <person name="Burguener G."/>
            <person name="Darino M."/>
            <person name="Turjanski A."/>
            <person name="Kreff E."/>
            <person name="Dieguez M.J."/>
            <person name="Sacco F."/>
        </authorList>
    </citation>
    <scope>NUCLEOTIDE SEQUENCE [LARGE SCALE GENOMIC DNA]</scope>
    <source>
        <strain evidence="1 2">RO10H11247</strain>
    </source>
</reference>
<protein>
    <submittedName>
        <fullName evidence="1">Uncharacterized protein</fullName>
    </submittedName>
</protein>
<accession>A0A0L6VK31</accession>
<keyword evidence="2" id="KW-1185">Reference proteome</keyword>
<dbReference type="EMBL" id="LAVV01005098">
    <property type="protein sequence ID" value="KNZ61064.1"/>
    <property type="molecule type" value="Genomic_DNA"/>
</dbReference>
<dbReference type="AlphaFoldDB" id="A0A0L6VK31"/>
<dbReference type="Proteomes" id="UP000037035">
    <property type="component" value="Unassembled WGS sequence"/>
</dbReference>